<evidence type="ECO:0000313" key="2">
    <source>
        <dbReference type="EMBL" id="GAA0143876.1"/>
    </source>
</evidence>
<name>A0AAV3NYN7_LITER</name>
<feature type="compositionally biased region" description="Acidic residues" evidence="1">
    <location>
        <begin position="161"/>
        <end position="172"/>
    </location>
</feature>
<evidence type="ECO:0000313" key="3">
    <source>
        <dbReference type="Proteomes" id="UP001454036"/>
    </source>
</evidence>
<dbReference type="AlphaFoldDB" id="A0AAV3NYN7"/>
<evidence type="ECO:0000256" key="1">
    <source>
        <dbReference type="SAM" id="MobiDB-lite"/>
    </source>
</evidence>
<protein>
    <submittedName>
        <fullName evidence="2">Uncharacterized protein</fullName>
    </submittedName>
</protein>
<proteinExistence type="predicted"/>
<comment type="caution">
    <text evidence="2">The sequence shown here is derived from an EMBL/GenBank/DDBJ whole genome shotgun (WGS) entry which is preliminary data.</text>
</comment>
<keyword evidence="3" id="KW-1185">Reference proteome</keyword>
<feature type="compositionally biased region" description="Basic and acidic residues" evidence="1">
    <location>
        <begin position="193"/>
        <end position="209"/>
    </location>
</feature>
<organism evidence="2 3">
    <name type="scientific">Lithospermum erythrorhizon</name>
    <name type="common">Purple gromwell</name>
    <name type="synonym">Lithospermum officinale var. erythrorhizon</name>
    <dbReference type="NCBI Taxonomy" id="34254"/>
    <lineage>
        <taxon>Eukaryota</taxon>
        <taxon>Viridiplantae</taxon>
        <taxon>Streptophyta</taxon>
        <taxon>Embryophyta</taxon>
        <taxon>Tracheophyta</taxon>
        <taxon>Spermatophyta</taxon>
        <taxon>Magnoliopsida</taxon>
        <taxon>eudicotyledons</taxon>
        <taxon>Gunneridae</taxon>
        <taxon>Pentapetalae</taxon>
        <taxon>asterids</taxon>
        <taxon>lamiids</taxon>
        <taxon>Boraginales</taxon>
        <taxon>Boraginaceae</taxon>
        <taxon>Boraginoideae</taxon>
        <taxon>Lithospermeae</taxon>
        <taxon>Lithospermum</taxon>
    </lineage>
</organism>
<feature type="compositionally biased region" description="Basic residues" evidence="1">
    <location>
        <begin position="109"/>
        <end position="119"/>
    </location>
</feature>
<feature type="region of interest" description="Disordered" evidence="1">
    <location>
        <begin position="192"/>
        <end position="212"/>
    </location>
</feature>
<dbReference type="Proteomes" id="UP001454036">
    <property type="component" value="Unassembled WGS sequence"/>
</dbReference>
<feature type="compositionally biased region" description="Basic and acidic residues" evidence="1">
    <location>
        <begin position="133"/>
        <end position="150"/>
    </location>
</feature>
<gene>
    <name evidence="2" type="ORF">LIER_04456</name>
</gene>
<sequence>MVDDKVAYMAFFKGLRYGKLKKPLLVRTPLTKDELTAMITTHIELEELKVGVDQPTDLRETVMKKEGNVSPKKLPVWERFQNLQMCQIHLLSHLLKTPHEVISEDVGQKKKSKKRKHKKSADDGESFVPKKTLSKEERAAKKSRKAEMRARRVAQKAADTEAAEDDVPEEVEEFVPKEVRPSVIQPYVDDEWLPEHEPHGDNADEKAQESDDEDIAAVITKRRKVTRKLNLNENKTRVENKRVPKNVVTVSTANVALNYEEEQAKWRLMDLENHKNLLKYLNGWYTLMGRETAKVPKQES</sequence>
<accession>A0AAV3NYN7</accession>
<feature type="region of interest" description="Disordered" evidence="1">
    <location>
        <begin position="102"/>
        <end position="172"/>
    </location>
</feature>
<dbReference type="EMBL" id="BAABME010000573">
    <property type="protein sequence ID" value="GAA0143876.1"/>
    <property type="molecule type" value="Genomic_DNA"/>
</dbReference>
<reference evidence="2 3" key="1">
    <citation type="submission" date="2024-01" db="EMBL/GenBank/DDBJ databases">
        <title>The complete chloroplast genome sequence of Lithospermum erythrorhizon: insights into the phylogenetic relationship among Boraginaceae species and the maternal lineages of purple gromwells.</title>
        <authorList>
            <person name="Okada T."/>
            <person name="Watanabe K."/>
        </authorList>
    </citation>
    <scope>NUCLEOTIDE SEQUENCE [LARGE SCALE GENOMIC DNA]</scope>
</reference>